<proteinExistence type="predicted"/>
<sequence>MFPAYNVFPLSTSVFSGPQMNVLTGNAKYVLTNSRCDLARGWCPEVAGRPRIIPTHRRPDRYLGFWRHLVGVREAPCCALIDRRSRDNGELRHLRRQRSDQTTARSRDLKHDDITGCRQGFRSVPEMVSAPGE</sequence>
<evidence type="ECO:0000313" key="2">
    <source>
        <dbReference type="Proteomes" id="UP000054721"/>
    </source>
</evidence>
<accession>A0A0V1KLT3</accession>
<gene>
    <name evidence="1" type="ORF">T02_8782</name>
</gene>
<protein>
    <submittedName>
        <fullName evidence="1">Uncharacterized protein</fullName>
    </submittedName>
</protein>
<name>A0A0V1KLT3_9BILA</name>
<evidence type="ECO:0000313" key="1">
    <source>
        <dbReference type="EMBL" id="KRZ48240.1"/>
    </source>
</evidence>
<reference evidence="1 2" key="1">
    <citation type="submission" date="2015-05" db="EMBL/GenBank/DDBJ databases">
        <title>Evolution of Trichinella species and genotypes.</title>
        <authorList>
            <person name="Korhonen P.K."/>
            <person name="Edoardo P."/>
            <person name="Giuseppe L.R."/>
            <person name="Gasser R.B."/>
        </authorList>
    </citation>
    <scope>NUCLEOTIDE SEQUENCE [LARGE SCALE GENOMIC DNA]</scope>
    <source>
        <strain evidence="1">ISS10</strain>
    </source>
</reference>
<organism evidence="1 2">
    <name type="scientific">Trichinella nativa</name>
    <dbReference type="NCBI Taxonomy" id="6335"/>
    <lineage>
        <taxon>Eukaryota</taxon>
        <taxon>Metazoa</taxon>
        <taxon>Ecdysozoa</taxon>
        <taxon>Nematoda</taxon>
        <taxon>Enoplea</taxon>
        <taxon>Dorylaimia</taxon>
        <taxon>Trichinellida</taxon>
        <taxon>Trichinellidae</taxon>
        <taxon>Trichinella</taxon>
    </lineage>
</organism>
<dbReference type="AlphaFoldDB" id="A0A0V1KLT3"/>
<keyword evidence="2" id="KW-1185">Reference proteome</keyword>
<comment type="caution">
    <text evidence="1">The sequence shown here is derived from an EMBL/GenBank/DDBJ whole genome shotgun (WGS) entry which is preliminary data.</text>
</comment>
<dbReference type="EMBL" id="JYDW01000443">
    <property type="protein sequence ID" value="KRZ48240.1"/>
    <property type="molecule type" value="Genomic_DNA"/>
</dbReference>
<dbReference type="Proteomes" id="UP000054721">
    <property type="component" value="Unassembled WGS sequence"/>
</dbReference>